<gene>
    <name evidence="2" type="ORF">AUJ29_00095</name>
</gene>
<dbReference type="AlphaFoldDB" id="A0A1J4U515"/>
<dbReference type="Proteomes" id="UP000182465">
    <property type="component" value="Unassembled WGS sequence"/>
</dbReference>
<protein>
    <recommendedName>
        <fullName evidence="1">Glycosyltransferase 2-like domain-containing protein</fullName>
    </recommendedName>
</protein>
<feature type="domain" description="Glycosyltransferase 2-like" evidence="1">
    <location>
        <begin position="11"/>
        <end position="166"/>
    </location>
</feature>
<dbReference type="Pfam" id="PF00535">
    <property type="entry name" value="Glycos_transf_2"/>
    <property type="match status" value="1"/>
</dbReference>
<accession>A0A1J4U515</accession>
<sequence length="227" mass="26073">MKPKKKIKIYILIPAYNEGPVIASVIQDVQKEGWKNIIIVDDGSTDSTYDEAKKTGVIVLRHSLNRGKGAAVKTGFEAAKKLHAESIVTIDADGQHNPKDIMRLLEVLHKGNDVVLGVRNFDEKHIPRLKVLGNYIGNFFTWMLYGVWVTDSQSGIRAYNRKALNSITIYNDRYEFETEIVREISRNNLIWREIPITVRYTSYDQNKRNKQSLMSAIKTMLRLVMFD</sequence>
<reference evidence="2 3" key="1">
    <citation type="journal article" date="2016" name="Environ. Microbiol.">
        <title>Genomic resolution of a cold subsurface aquifer community provides metabolic insights for novel microbes adapted to high CO concentrations.</title>
        <authorList>
            <person name="Probst A.J."/>
            <person name="Castelle C.J."/>
            <person name="Singh A."/>
            <person name="Brown C.T."/>
            <person name="Anantharaman K."/>
            <person name="Sharon I."/>
            <person name="Hug L.A."/>
            <person name="Burstein D."/>
            <person name="Emerson J.B."/>
            <person name="Thomas B.C."/>
            <person name="Banfield J.F."/>
        </authorList>
    </citation>
    <scope>NUCLEOTIDE SEQUENCE [LARGE SCALE GENOMIC DNA]</scope>
    <source>
        <strain evidence="2">CG1_02_38_13</strain>
    </source>
</reference>
<evidence type="ECO:0000313" key="3">
    <source>
        <dbReference type="Proteomes" id="UP000182465"/>
    </source>
</evidence>
<dbReference type="InterPro" id="IPR050256">
    <property type="entry name" value="Glycosyltransferase_2"/>
</dbReference>
<comment type="caution">
    <text evidence="2">The sequence shown here is derived from an EMBL/GenBank/DDBJ whole genome shotgun (WGS) entry which is preliminary data.</text>
</comment>
<proteinExistence type="predicted"/>
<evidence type="ECO:0000259" key="1">
    <source>
        <dbReference type="Pfam" id="PF00535"/>
    </source>
</evidence>
<dbReference type="PANTHER" id="PTHR48090:SF7">
    <property type="entry name" value="RFBJ PROTEIN"/>
    <property type="match status" value="1"/>
</dbReference>
<dbReference type="CDD" id="cd04179">
    <property type="entry name" value="DPM_DPG-synthase_like"/>
    <property type="match status" value="1"/>
</dbReference>
<name>A0A1J4U515_9BACT</name>
<dbReference type="Gene3D" id="3.90.550.10">
    <property type="entry name" value="Spore Coat Polysaccharide Biosynthesis Protein SpsA, Chain A"/>
    <property type="match status" value="1"/>
</dbReference>
<organism evidence="2 3">
    <name type="scientific">Candidatus Kuenenbacteria bacterium CG1_02_38_13</name>
    <dbReference type="NCBI Taxonomy" id="1805235"/>
    <lineage>
        <taxon>Bacteria</taxon>
        <taxon>Candidatus Kueneniibacteriota</taxon>
    </lineage>
</organism>
<dbReference type="InterPro" id="IPR001173">
    <property type="entry name" value="Glyco_trans_2-like"/>
</dbReference>
<dbReference type="InterPro" id="IPR029044">
    <property type="entry name" value="Nucleotide-diphossugar_trans"/>
</dbReference>
<evidence type="ECO:0000313" key="2">
    <source>
        <dbReference type="EMBL" id="OIO18379.1"/>
    </source>
</evidence>
<dbReference type="EMBL" id="MNVB01000003">
    <property type="protein sequence ID" value="OIO18379.1"/>
    <property type="molecule type" value="Genomic_DNA"/>
</dbReference>
<dbReference type="PANTHER" id="PTHR48090">
    <property type="entry name" value="UNDECAPRENYL-PHOSPHATE 4-DEOXY-4-FORMAMIDO-L-ARABINOSE TRANSFERASE-RELATED"/>
    <property type="match status" value="1"/>
</dbReference>
<dbReference type="SUPFAM" id="SSF53448">
    <property type="entry name" value="Nucleotide-diphospho-sugar transferases"/>
    <property type="match status" value="1"/>
</dbReference>